<dbReference type="InterPro" id="IPR043504">
    <property type="entry name" value="Peptidase_S1_PA_chymotrypsin"/>
</dbReference>
<dbReference type="Proteomes" id="UP001497472">
    <property type="component" value="Unassembled WGS sequence"/>
</dbReference>
<dbReference type="Gene3D" id="3.60.10.10">
    <property type="entry name" value="Endonuclease/exonuclease/phosphatase"/>
    <property type="match status" value="1"/>
</dbReference>
<accession>A0AAV1JHT0</accession>
<protein>
    <recommendedName>
        <fullName evidence="3">Phorbol-ester/DAG-type domain-containing protein</fullName>
    </recommendedName>
</protein>
<dbReference type="SUPFAM" id="SSF56219">
    <property type="entry name" value="DNase I-like"/>
    <property type="match status" value="1"/>
</dbReference>
<evidence type="ECO:0000256" key="1">
    <source>
        <dbReference type="SAM" id="Coils"/>
    </source>
</evidence>
<dbReference type="SUPFAM" id="SSF50494">
    <property type="entry name" value="Trypsin-like serine proteases"/>
    <property type="match status" value="1"/>
</dbReference>
<evidence type="ECO:0000313" key="5">
    <source>
        <dbReference type="Proteomes" id="UP001497472"/>
    </source>
</evidence>
<feature type="region of interest" description="Disordered" evidence="2">
    <location>
        <begin position="193"/>
        <end position="214"/>
    </location>
</feature>
<dbReference type="InterPro" id="IPR036691">
    <property type="entry name" value="Endo/exonu/phosph_ase_sf"/>
</dbReference>
<dbReference type="CDD" id="cd15489">
    <property type="entry name" value="PHD_SF"/>
    <property type="match status" value="1"/>
</dbReference>
<feature type="coiled-coil region" evidence="1">
    <location>
        <begin position="101"/>
        <end position="155"/>
    </location>
</feature>
<dbReference type="PROSITE" id="PS50081">
    <property type="entry name" value="ZF_DAG_PE_2"/>
    <property type="match status" value="1"/>
</dbReference>
<name>A0AAV1JHT0_9NEOP</name>
<proteinExistence type="predicted"/>
<gene>
    <name evidence="4" type="ORF">LNINA_LOCUS7249</name>
</gene>
<feature type="compositionally biased region" description="Polar residues" evidence="2">
    <location>
        <begin position="197"/>
        <end position="214"/>
    </location>
</feature>
<dbReference type="Gene3D" id="2.40.10.10">
    <property type="entry name" value="Trypsin-like serine proteases"/>
    <property type="match status" value="1"/>
</dbReference>
<dbReference type="Pfam" id="PF25298">
    <property type="entry name" value="Baculo_FP_2nd"/>
    <property type="match status" value="1"/>
</dbReference>
<evidence type="ECO:0000313" key="4">
    <source>
        <dbReference type="EMBL" id="CAK1547800.1"/>
    </source>
</evidence>
<comment type="caution">
    <text evidence="4">The sequence shown here is derived from an EMBL/GenBank/DDBJ whole genome shotgun (WGS) entry which is preliminary data.</text>
</comment>
<dbReference type="AlphaFoldDB" id="A0AAV1JHT0"/>
<keyword evidence="5" id="KW-1185">Reference proteome</keyword>
<keyword evidence="1" id="KW-0175">Coiled coil</keyword>
<dbReference type="InterPro" id="IPR009003">
    <property type="entry name" value="Peptidase_S1_PA"/>
</dbReference>
<dbReference type="EMBL" id="CAVLEF010000009">
    <property type="protein sequence ID" value="CAK1547800.1"/>
    <property type="molecule type" value="Genomic_DNA"/>
</dbReference>
<dbReference type="SUPFAM" id="SSF57903">
    <property type="entry name" value="FYVE/PHD zinc finger"/>
    <property type="match status" value="1"/>
</dbReference>
<reference evidence="4 5" key="1">
    <citation type="submission" date="2023-11" db="EMBL/GenBank/DDBJ databases">
        <authorList>
            <person name="Okamura Y."/>
        </authorList>
    </citation>
    <scope>NUCLEOTIDE SEQUENCE [LARGE SCALE GENOMIC DNA]</scope>
</reference>
<dbReference type="PANTHER" id="PTHR47510:SF3">
    <property type="entry name" value="ENDO_EXONUCLEASE_PHOSPHATASE DOMAIN-CONTAINING PROTEIN"/>
    <property type="match status" value="1"/>
</dbReference>
<dbReference type="InterPro" id="IPR011011">
    <property type="entry name" value="Znf_FYVE_PHD"/>
</dbReference>
<organism evidence="4 5">
    <name type="scientific">Leptosia nina</name>
    <dbReference type="NCBI Taxonomy" id="320188"/>
    <lineage>
        <taxon>Eukaryota</taxon>
        <taxon>Metazoa</taxon>
        <taxon>Ecdysozoa</taxon>
        <taxon>Arthropoda</taxon>
        <taxon>Hexapoda</taxon>
        <taxon>Insecta</taxon>
        <taxon>Pterygota</taxon>
        <taxon>Neoptera</taxon>
        <taxon>Endopterygota</taxon>
        <taxon>Lepidoptera</taxon>
        <taxon>Glossata</taxon>
        <taxon>Ditrysia</taxon>
        <taxon>Papilionoidea</taxon>
        <taxon>Pieridae</taxon>
        <taxon>Pierinae</taxon>
        <taxon>Leptosia</taxon>
    </lineage>
</organism>
<dbReference type="InterPro" id="IPR057251">
    <property type="entry name" value="FP_C"/>
</dbReference>
<dbReference type="InterPro" id="IPR000477">
    <property type="entry name" value="RT_dom"/>
</dbReference>
<dbReference type="InterPro" id="IPR005135">
    <property type="entry name" value="Endo/exonuclease/phosphatase"/>
</dbReference>
<sequence>MANKCELCNKYYNGQLEGIKCTKCGGLNHKLCVASTSLGRWICEKCKPPAPRSTDGSPKTKTANWTDEVVQEVRLIREDISTLRSELSAFRNELARVSTYINEFNVRLAGAEEKIAILEQQAAVKQPHTGEMELVASLERRLNEYEQNNLRNDIELTCIPETPGENPTHISLTIAKKLGVRLQDQAITSAWRMGNNRGKQGDSNNHSTGELSSEVVSGRRPKAIVVRFASRQVRDELLRAARSRRGIDTSDLDLGVGTQKAYINERLTSTNRRLFYLARKEGAAHNWRFVWTRAGRVYVRKDTTTEIQCIQTETLLNVRSLFTGSDELYASLEKFSPDILALNETWTREGMEKYMPPLPGYTFKHAPRASGRRGGGVGFLIRKGLRARVRPHPPAALEQMWLEISLPKAGRIAVGTAYRPESVKLGLAMDALSDSISSFGRCAHVFLLTDFNVDMLNTEKGKSSELAAVLMQQNLHQMVCEPTRISNTSATLLDLIITDVPHMCKCVKVVHNPILSDHAMVISEWRMKKPKPRPQYKYVRALNTIILEDFDKDLQCQPWNEVLYETDVNKMVQSFNKLITYLFDKHAPLRKIRINVSPRPWITETIKAMMRLRNDAFDRARRSKNEVHMRYYKDLKNVVNTALQNEKRAFFTQYVNGNSNAKSMWRYLKQVALNTESNSIDLIPDHLRNSNEINDFFLKLPDPPIVDNSYMSSFRDNKFTDATFHIQTCTTDSVKKIILRIHTNAAGYDEITINMIKMTLSVTLPIITRMVNMSIANQTFPDAWKLAKIKPLPKKTDDACSWFKSFLTNRRQFVAFDAEMECFRSEVKPIGRGCPQGSVLSPALFDIYTSDLLQYIKHGKIHLYADDTQVYYAIDPNSPQKTIIQIKEDLGAILSWANKNALLDYKSLWPRNVICVKADVRSQCVFDAGMALVQQSKRASTLIGISILGPGCSLPSRFIPLLPYIQWINENLPREIKTRRKGTENETKSLDMPGEELDKEDDFVIEKLNDTIMVLRPDLAQVTDKHGECTDIDGEIMYKDEGRLDALGLTAVGTYVFSLYDIYYEKITCVMVRVSCTKRTPSKLWYDIGFHQEDLDPYIQTVPMYKRNQTVPPKVLFVKERYSKHEKFKTAHIVFKFLFKDEAKILVEFYGRKTTTAHPLLEDYLD</sequence>
<dbReference type="Pfam" id="PF00078">
    <property type="entry name" value="RVT_1"/>
    <property type="match status" value="1"/>
</dbReference>
<evidence type="ECO:0000259" key="3">
    <source>
        <dbReference type="PROSITE" id="PS50081"/>
    </source>
</evidence>
<dbReference type="InterPro" id="IPR002219">
    <property type="entry name" value="PKC_DAG/PE"/>
</dbReference>
<dbReference type="PANTHER" id="PTHR47510">
    <property type="entry name" value="REVERSE TRANSCRIPTASE DOMAIN-CONTAINING PROTEIN"/>
    <property type="match status" value="1"/>
</dbReference>
<dbReference type="GO" id="GO:0003824">
    <property type="term" value="F:catalytic activity"/>
    <property type="evidence" value="ECO:0007669"/>
    <property type="project" value="InterPro"/>
</dbReference>
<dbReference type="Pfam" id="PF14529">
    <property type="entry name" value="Exo_endo_phos_2"/>
    <property type="match status" value="1"/>
</dbReference>
<evidence type="ECO:0000256" key="2">
    <source>
        <dbReference type="SAM" id="MobiDB-lite"/>
    </source>
</evidence>
<feature type="domain" description="Phorbol-ester/DAG-type" evidence="3">
    <location>
        <begin position="1"/>
        <end position="43"/>
    </location>
</feature>